<evidence type="ECO:0000259" key="12">
    <source>
        <dbReference type="Pfam" id="PF01619"/>
    </source>
</evidence>
<comment type="catalytic activity">
    <reaction evidence="6">
        <text>L-glutamate 5-semialdehyde + NAD(+) + H2O = L-glutamate + NADH + 2 H(+)</text>
        <dbReference type="Rhea" id="RHEA:30235"/>
        <dbReference type="ChEBI" id="CHEBI:15377"/>
        <dbReference type="ChEBI" id="CHEBI:15378"/>
        <dbReference type="ChEBI" id="CHEBI:29985"/>
        <dbReference type="ChEBI" id="CHEBI:57540"/>
        <dbReference type="ChEBI" id="CHEBI:57945"/>
        <dbReference type="ChEBI" id="CHEBI:58066"/>
        <dbReference type="EC" id="1.2.1.88"/>
    </reaction>
</comment>
<evidence type="ECO:0000256" key="2">
    <source>
        <dbReference type="ARBA" id="ARBA00012884"/>
    </source>
</evidence>
<dbReference type="InterPro" id="IPR005932">
    <property type="entry name" value="RocA"/>
</dbReference>
<reference evidence="14 15" key="1">
    <citation type="journal article" date="2016" name="Front. Microbiol.">
        <title>Fuerstia marisgermanicae gen. nov., sp. nov., an Unusual Member of the Phylum Planctomycetes from the German Wadden Sea.</title>
        <authorList>
            <person name="Kohn T."/>
            <person name="Heuer A."/>
            <person name="Jogler M."/>
            <person name="Vollmers J."/>
            <person name="Boedeker C."/>
            <person name="Bunk B."/>
            <person name="Rast P."/>
            <person name="Borchert D."/>
            <person name="Glockner I."/>
            <person name="Freese H.M."/>
            <person name="Klenk H.P."/>
            <person name="Overmann J."/>
            <person name="Kaster A.K."/>
            <person name="Rohde M."/>
            <person name="Wiegand S."/>
            <person name="Jogler C."/>
        </authorList>
    </citation>
    <scope>NUCLEOTIDE SEQUENCE [LARGE SCALE GENOMIC DNA]</scope>
    <source>
        <strain evidence="14 15">NH11</strain>
    </source>
</reference>
<dbReference type="GO" id="GO:0004657">
    <property type="term" value="F:proline dehydrogenase activity"/>
    <property type="evidence" value="ECO:0007669"/>
    <property type="project" value="InterPro"/>
</dbReference>
<evidence type="ECO:0000259" key="11">
    <source>
        <dbReference type="Pfam" id="PF00171"/>
    </source>
</evidence>
<dbReference type="KEGG" id="fmr:Fuma_06328"/>
<evidence type="ECO:0000256" key="5">
    <source>
        <dbReference type="ARBA" id="ARBA00032259"/>
    </source>
</evidence>
<evidence type="ECO:0000256" key="3">
    <source>
        <dbReference type="ARBA" id="ARBA00023002"/>
    </source>
</evidence>
<feature type="domain" description="Proline utilization A N-terminal" evidence="13">
    <location>
        <begin position="12"/>
        <end position="124"/>
    </location>
</feature>
<feature type="domain" description="Proline dehydrogenase" evidence="12">
    <location>
        <begin position="133"/>
        <end position="439"/>
    </location>
</feature>
<keyword evidence="15" id="KW-1185">Reference proteome</keyword>
<evidence type="ECO:0000313" key="14">
    <source>
        <dbReference type="EMBL" id="APZ96655.1"/>
    </source>
</evidence>
<dbReference type="EC" id="1.2.1.88" evidence="2"/>
<dbReference type="SUPFAM" id="SSF53720">
    <property type="entry name" value="ALDH-like"/>
    <property type="match status" value="1"/>
</dbReference>
<feature type="domain" description="Aldehyde dehydrogenase" evidence="11">
    <location>
        <begin position="514"/>
        <end position="976"/>
    </location>
</feature>
<organism evidence="14 15">
    <name type="scientific">Fuerstiella marisgermanici</name>
    <dbReference type="NCBI Taxonomy" id="1891926"/>
    <lineage>
        <taxon>Bacteria</taxon>
        <taxon>Pseudomonadati</taxon>
        <taxon>Planctomycetota</taxon>
        <taxon>Planctomycetia</taxon>
        <taxon>Planctomycetales</taxon>
        <taxon>Planctomycetaceae</taxon>
        <taxon>Fuerstiella</taxon>
    </lineage>
</organism>
<evidence type="ECO:0000256" key="6">
    <source>
        <dbReference type="ARBA" id="ARBA00048142"/>
    </source>
</evidence>
<dbReference type="AlphaFoldDB" id="A0A1P8WRH7"/>
<evidence type="ECO:0000313" key="15">
    <source>
        <dbReference type="Proteomes" id="UP000187735"/>
    </source>
</evidence>
<dbReference type="InterPro" id="IPR029041">
    <property type="entry name" value="FAD-linked_oxidoreductase-like"/>
</dbReference>
<keyword evidence="3 10" id="KW-0560">Oxidoreductase</keyword>
<feature type="active site" evidence="8">
    <location>
        <position position="786"/>
    </location>
</feature>
<dbReference type="PANTHER" id="PTHR42862">
    <property type="entry name" value="DELTA-1-PYRROLINE-5-CARBOXYLATE DEHYDROGENASE 1, ISOFORM A-RELATED"/>
    <property type="match status" value="1"/>
</dbReference>
<dbReference type="PANTHER" id="PTHR42862:SF1">
    <property type="entry name" value="DELTA-1-PYRROLINE-5-CARBOXYLATE DEHYDROGENASE 2, ISOFORM A-RELATED"/>
    <property type="match status" value="1"/>
</dbReference>
<dbReference type="GO" id="GO:0010133">
    <property type="term" value="P:L-proline catabolic process to L-glutamate"/>
    <property type="evidence" value="ECO:0007669"/>
    <property type="project" value="InterPro"/>
</dbReference>
<dbReference type="Pfam" id="PF01619">
    <property type="entry name" value="Pro_dh"/>
    <property type="match status" value="1"/>
</dbReference>
<dbReference type="FunFam" id="3.40.309.10:FF:000005">
    <property type="entry name" value="1-pyrroline-5-carboxylate dehydrogenase 1"/>
    <property type="match status" value="1"/>
</dbReference>
<dbReference type="InterPro" id="IPR016160">
    <property type="entry name" value="Ald_DH_CS_CYS"/>
</dbReference>
<dbReference type="NCBIfam" id="TIGR01237">
    <property type="entry name" value="D1pyr5carbox2"/>
    <property type="match status" value="1"/>
</dbReference>
<dbReference type="InterPro" id="IPR002872">
    <property type="entry name" value="Proline_DH_dom"/>
</dbReference>
<dbReference type="Pfam" id="PF00171">
    <property type="entry name" value="Aldedh"/>
    <property type="match status" value="1"/>
</dbReference>
<dbReference type="Gene3D" id="3.40.605.10">
    <property type="entry name" value="Aldehyde Dehydrogenase, Chain A, domain 1"/>
    <property type="match status" value="1"/>
</dbReference>
<dbReference type="CDD" id="cd07124">
    <property type="entry name" value="ALDH_PutA-P5CDH-RocA"/>
    <property type="match status" value="1"/>
</dbReference>
<gene>
    <name evidence="14" type="primary">rocA</name>
    <name evidence="14" type="ORF">Fuma_06328</name>
</gene>
<dbReference type="InterPro" id="IPR015590">
    <property type="entry name" value="Aldehyde_DH_dom"/>
</dbReference>
<proteinExistence type="inferred from homology"/>
<dbReference type="InterPro" id="IPR050485">
    <property type="entry name" value="Proline_metab_enzyme"/>
</dbReference>
<dbReference type="FunFam" id="3.40.605.10:FF:000045">
    <property type="entry name" value="1-pyrroline-5-carboxylate dehydrogenase 1"/>
    <property type="match status" value="1"/>
</dbReference>
<dbReference type="InterPro" id="IPR029510">
    <property type="entry name" value="Ald_DH_CS_GLU"/>
</dbReference>
<comment type="pathway">
    <text evidence="1">Amino-acid degradation; L-proline degradation into L-glutamate; L-glutamate from L-proline: step 2/2.</text>
</comment>
<dbReference type="GO" id="GO:0003700">
    <property type="term" value="F:DNA-binding transcription factor activity"/>
    <property type="evidence" value="ECO:0007669"/>
    <property type="project" value="InterPro"/>
</dbReference>
<dbReference type="InterPro" id="IPR041514">
    <property type="entry name" value="PutA_N"/>
</dbReference>
<evidence type="ECO:0000256" key="8">
    <source>
        <dbReference type="PIRSR" id="PIRSR000197-1"/>
    </source>
</evidence>
<dbReference type="Proteomes" id="UP000187735">
    <property type="component" value="Chromosome"/>
</dbReference>
<dbReference type="RefSeq" id="WP_077027636.1">
    <property type="nucleotide sequence ID" value="NZ_CP017641.1"/>
</dbReference>
<comment type="similarity">
    <text evidence="7">Belongs to the aldehyde dehydrogenase family. RocA subfamily.</text>
</comment>
<dbReference type="NCBIfam" id="NF002852">
    <property type="entry name" value="PRK03137.1"/>
    <property type="match status" value="1"/>
</dbReference>
<sequence>MAKRVRIEDRVEQRTQEIGEDLFGRLNSRSSSIFHGRWWEDRLMNWAMEDEAVKVQMFRFVDVLPMLRTHTSIAEHLDEYFEDVKSHLPWAARIGLDLSTNNSILSRALAYNARTNAARMARRFIAGENAGEVLKSVQQLRKNGLAFTLDLLGEAIISDVEADRYQQQYLDLIAGMSEQVDGWSEVAIIDHDHNGAIPRLNVSLKLSALDSQFSPIDHAGTRDRVLHRLRPILRAAQEHSAYVHFDMEQYDYKELTLDIFQHVLMEDEFREFADAGIVVQAYLEDAGEDLKRLLAWTKKRGTAITIRLVKGAYWDYETIRSEYRNWPCPVFRRKWQSDDSFEQHCRFLMKNYEWLRPALASHNLRSLAHGLAWAEEYKVPQRAVEVQMLYGMSDQQAQLFTERGHRVRVYTPFGELIPGMAYLVRRLLENTSNDSFLRQSFTEHVAVEKLLMKPSDHAVAEPPIEDEPAAGFQNEPLTDFSIEANRTAMQEALDFVRSEFGQTYPLVIDGKSSESRSTLSSRNPSDISDVIGHVAAASADQAADAVDAAHRAFPQWAAMETSNRCEYLELIAAEMRERRFELAAWICFEVGKPWAEADGDVAEAIDFCMYYAHEMRRLDEPQQCDFKGEENSYSYRPRGVAVVIAPWNFPLAILTGMTTAAIVTGNTVVMKPAEQSSVVGAKLMEIIRNAGVPDGVVNFLPGIGEDVGPELIASPDVDMVCFTGSQTVGLEINRVASDTDERQTSVRHVIAEMGGKNAIIVDADADLDEAVVGVMHSAFGYAGQKCSACSRVIVLEGAYDQFIERLIEATKSLKIGAAEDPSTKVGPVIDDDAKQRILAAIKTVDAEVGEEVALSIDTKTLDKQGTFVGPHIITGVDPDSNLAQDEIFGPVLSVMKVRNLDEAFTVANNTRYALTGGVYSRSPSTLKRARNEFEVGNLYLNREITGAIVQRQPFGGFRMSGIGTKAGGPDYLLQFMVPINVTENTMRRGFAPPPNDDA</sequence>
<dbReference type="SUPFAM" id="SSF51730">
    <property type="entry name" value="FAD-linked oxidoreductase"/>
    <property type="match status" value="1"/>
</dbReference>
<evidence type="ECO:0000256" key="9">
    <source>
        <dbReference type="PROSITE-ProRule" id="PRU10007"/>
    </source>
</evidence>
<keyword evidence="4" id="KW-0520">NAD</keyword>
<evidence type="ECO:0000256" key="10">
    <source>
        <dbReference type="RuleBase" id="RU003345"/>
    </source>
</evidence>
<evidence type="ECO:0000259" key="13">
    <source>
        <dbReference type="Pfam" id="PF18083"/>
    </source>
</evidence>
<accession>A0A1P8WRH7</accession>
<feature type="active site" evidence="8 9">
    <location>
        <position position="752"/>
    </location>
</feature>
<dbReference type="STRING" id="1891926.Fuma_06328"/>
<evidence type="ECO:0000256" key="1">
    <source>
        <dbReference type="ARBA" id="ARBA00004786"/>
    </source>
</evidence>
<dbReference type="PROSITE" id="PS00070">
    <property type="entry name" value="ALDEHYDE_DEHYDR_CYS"/>
    <property type="match status" value="1"/>
</dbReference>
<dbReference type="GO" id="GO:0009898">
    <property type="term" value="C:cytoplasmic side of plasma membrane"/>
    <property type="evidence" value="ECO:0007669"/>
    <property type="project" value="TreeGrafter"/>
</dbReference>
<dbReference type="PROSITE" id="PS00687">
    <property type="entry name" value="ALDEHYDE_DEHYDR_GLU"/>
    <property type="match status" value="1"/>
</dbReference>
<dbReference type="PIRSF" id="PIRSF000197">
    <property type="entry name" value="Bifunct_PutA"/>
    <property type="match status" value="1"/>
</dbReference>
<dbReference type="InterPro" id="IPR016161">
    <property type="entry name" value="Ald_DH/histidinol_DH"/>
</dbReference>
<dbReference type="OrthoDB" id="4503395at2"/>
<name>A0A1P8WRH7_9PLAN</name>
<evidence type="ECO:0000256" key="7">
    <source>
        <dbReference type="ARBA" id="ARBA00061617"/>
    </source>
</evidence>
<evidence type="ECO:0000256" key="4">
    <source>
        <dbReference type="ARBA" id="ARBA00023027"/>
    </source>
</evidence>
<dbReference type="GO" id="GO:0003842">
    <property type="term" value="F:L-glutamate gamma-semialdehyde dehydrogenase activity"/>
    <property type="evidence" value="ECO:0007669"/>
    <property type="project" value="UniProtKB-EC"/>
</dbReference>
<dbReference type="Gene3D" id="3.20.20.220">
    <property type="match status" value="1"/>
</dbReference>
<protein>
    <recommendedName>
        <fullName evidence="5">L-glutamate gamma-semialdehyde dehydrogenase</fullName>
        <ecNumber evidence="2">1.2.1.88</ecNumber>
    </recommendedName>
    <alternativeName>
        <fullName evidence="5">L-glutamate gamma-semialdehyde dehydrogenase</fullName>
    </alternativeName>
</protein>
<dbReference type="Pfam" id="PF18083">
    <property type="entry name" value="PutA_N"/>
    <property type="match status" value="1"/>
</dbReference>
<dbReference type="Gene3D" id="3.40.309.10">
    <property type="entry name" value="Aldehyde Dehydrogenase, Chain A, domain 2"/>
    <property type="match status" value="1"/>
</dbReference>
<dbReference type="InterPro" id="IPR016163">
    <property type="entry name" value="Ald_DH_C"/>
</dbReference>
<dbReference type="EMBL" id="CP017641">
    <property type="protein sequence ID" value="APZ96655.1"/>
    <property type="molecule type" value="Genomic_DNA"/>
</dbReference>
<dbReference type="InterPro" id="IPR025703">
    <property type="entry name" value="Bifunct_PutA"/>
</dbReference>
<dbReference type="InterPro" id="IPR016162">
    <property type="entry name" value="Ald_DH_N"/>
</dbReference>